<evidence type="ECO:0000313" key="3">
    <source>
        <dbReference type="EMBL" id="AVG24346.1"/>
    </source>
</evidence>
<organism evidence="3 4">
    <name type="scientific">Pontimonas salivibrio</name>
    <dbReference type="NCBI Taxonomy" id="1159327"/>
    <lineage>
        <taxon>Bacteria</taxon>
        <taxon>Bacillati</taxon>
        <taxon>Actinomycetota</taxon>
        <taxon>Actinomycetes</taxon>
        <taxon>Micrococcales</taxon>
        <taxon>Microbacteriaceae</taxon>
        <taxon>Pontimonas</taxon>
    </lineage>
</organism>
<proteinExistence type="predicted"/>
<dbReference type="SMART" id="SM00530">
    <property type="entry name" value="HTH_XRE"/>
    <property type="match status" value="1"/>
</dbReference>
<sequence length="96" mass="10753">MYNPPHPGEFITEVYLKPSGMSSRRLAGKLGVTPSTLQRLLQGSHRVSPEMAMRLSVVLGRSARSWLSMQASYDLWQLSRDFEPGGLERLDFSQAS</sequence>
<feature type="domain" description="HTH cro/C1-type" evidence="2">
    <location>
        <begin position="20"/>
        <end position="66"/>
    </location>
</feature>
<dbReference type="NCBIfam" id="TIGR02607">
    <property type="entry name" value="antidote_HigA"/>
    <property type="match status" value="1"/>
</dbReference>
<dbReference type="InterPro" id="IPR013430">
    <property type="entry name" value="Toxin_antidote_HigA"/>
</dbReference>
<dbReference type="AlphaFoldDB" id="A0A2L2BRP6"/>
<dbReference type="GO" id="GO:0003677">
    <property type="term" value="F:DNA binding"/>
    <property type="evidence" value="ECO:0007669"/>
    <property type="project" value="UniProtKB-KW"/>
</dbReference>
<dbReference type="PANTHER" id="PTHR36924">
    <property type="entry name" value="ANTITOXIN HIGA-1"/>
    <property type="match status" value="1"/>
</dbReference>
<dbReference type="KEGG" id="psai:C3B54_111403"/>
<name>A0A2L2BRP6_9MICO</name>
<evidence type="ECO:0000256" key="1">
    <source>
        <dbReference type="ARBA" id="ARBA00023125"/>
    </source>
</evidence>
<dbReference type="InterPro" id="IPR001387">
    <property type="entry name" value="Cro/C1-type_HTH"/>
</dbReference>
<accession>A0A2L2BRP6</accession>
<evidence type="ECO:0000259" key="2">
    <source>
        <dbReference type="PROSITE" id="PS50943"/>
    </source>
</evidence>
<dbReference type="EMBL" id="CP026923">
    <property type="protein sequence ID" value="AVG24346.1"/>
    <property type="molecule type" value="Genomic_DNA"/>
</dbReference>
<keyword evidence="4" id="KW-1185">Reference proteome</keyword>
<reference evidence="3 4" key="1">
    <citation type="submission" date="2018-02" db="EMBL/GenBank/DDBJ databases">
        <title>Complete genome of the streamlined marine actinobacterium Pontimonas salivibrio CL-TW6 adapted to coastal planktonic lifestype.</title>
        <authorList>
            <person name="Cho B.C."/>
            <person name="Hardies S.C."/>
            <person name="Jang G.I."/>
            <person name="Hwang C.Y."/>
        </authorList>
    </citation>
    <scope>NUCLEOTIDE SEQUENCE [LARGE SCALE GENOMIC DNA]</scope>
    <source>
        <strain evidence="3 4">CL-TW6</strain>
    </source>
</reference>
<dbReference type="CDD" id="cd00093">
    <property type="entry name" value="HTH_XRE"/>
    <property type="match status" value="1"/>
</dbReference>
<dbReference type="Pfam" id="PF01381">
    <property type="entry name" value="HTH_3"/>
    <property type="match status" value="1"/>
</dbReference>
<dbReference type="Gene3D" id="1.10.260.40">
    <property type="entry name" value="lambda repressor-like DNA-binding domains"/>
    <property type="match status" value="1"/>
</dbReference>
<dbReference type="PANTHER" id="PTHR36924:SF1">
    <property type="entry name" value="ANTITOXIN HIGA-1"/>
    <property type="match status" value="1"/>
</dbReference>
<keyword evidence="1" id="KW-0238">DNA-binding</keyword>
<dbReference type="OrthoDB" id="3174593at2"/>
<evidence type="ECO:0000313" key="4">
    <source>
        <dbReference type="Proteomes" id="UP000243077"/>
    </source>
</evidence>
<dbReference type="InterPro" id="IPR010982">
    <property type="entry name" value="Lambda_DNA-bd_dom_sf"/>
</dbReference>
<dbReference type="Proteomes" id="UP000243077">
    <property type="component" value="Chromosome"/>
</dbReference>
<protein>
    <submittedName>
        <fullName evidence="3">HigA-like antitoxin</fullName>
    </submittedName>
</protein>
<gene>
    <name evidence="3" type="ORF">C3B54_111403</name>
</gene>
<dbReference type="PROSITE" id="PS50943">
    <property type="entry name" value="HTH_CROC1"/>
    <property type="match status" value="1"/>
</dbReference>
<dbReference type="SUPFAM" id="SSF47413">
    <property type="entry name" value="lambda repressor-like DNA-binding domains"/>
    <property type="match status" value="1"/>
</dbReference>